<dbReference type="InterPro" id="IPR014721">
    <property type="entry name" value="Ribsml_uS5_D2-typ_fold_subgr"/>
</dbReference>
<organism evidence="9 10">
    <name type="scientific">Acidaminococcus intestini</name>
    <dbReference type="NCBI Taxonomy" id="187327"/>
    <lineage>
        <taxon>Bacteria</taxon>
        <taxon>Bacillati</taxon>
        <taxon>Bacillota</taxon>
        <taxon>Negativicutes</taxon>
        <taxon>Acidaminococcales</taxon>
        <taxon>Acidaminococcaceae</taxon>
        <taxon>Acidaminococcus</taxon>
    </lineage>
</organism>
<keyword evidence="2 7" id="KW-0819">tRNA processing</keyword>
<dbReference type="GO" id="GO:0030677">
    <property type="term" value="C:ribonuclease P complex"/>
    <property type="evidence" value="ECO:0007669"/>
    <property type="project" value="TreeGrafter"/>
</dbReference>
<dbReference type="AlphaFoldDB" id="A0A943EDX6"/>
<evidence type="ECO:0000256" key="3">
    <source>
        <dbReference type="ARBA" id="ARBA00022722"/>
    </source>
</evidence>
<evidence type="ECO:0000256" key="1">
    <source>
        <dbReference type="ARBA" id="ARBA00002663"/>
    </source>
</evidence>
<keyword evidence="5 7" id="KW-0378">Hydrolase</keyword>
<dbReference type="HAMAP" id="MF_00227">
    <property type="entry name" value="RNase_P"/>
    <property type="match status" value="1"/>
</dbReference>
<dbReference type="InterPro" id="IPR020568">
    <property type="entry name" value="Ribosomal_Su5_D2-typ_SF"/>
</dbReference>
<dbReference type="Gene3D" id="3.30.230.10">
    <property type="match status" value="1"/>
</dbReference>
<dbReference type="Pfam" id="PF00825">
    <property type="entry name" value="Ribonuclease_P"/>
    <property type="match status" value="1"/>
</dbReference>
<gene>
    <name evidence="7 9" type="primary">rnpA</name>
    <name evidence="9" type="ORF">KHX13_06145</name>
</gene>
<evidence type="ECO:0000256" key="7">
    <source>
        <dbReference type="HAMAP-Rule" id="MF_00227"/>
    </source>
</evidence>
<dbReference type="PANTHER" id="PTHR33992">
    <property type="entry name" value="RIBONUCLEASE P PROTEIN COMPONENT"/>
    <property type="match status" value="1"/>
</dbReference>
<dbReference type="EC" id="3.1.26.5" evidence="7 8"/>
<dbReference type="PANTHER" id="PTHR33992:SF1">
    <property type="entry name" value="RIBONUCLEASE P PROTEIN COMPONENT"/>
    <property type="match status" value="1"/>
</dbReference>
<keyword evidence="6 7" id="KW-0694">RNA-binding</keyword>
<dbReference type="GO" id="GO:0001682">
    <property type="term" value="P:tRNA 5'-leader removal"/>
    <property type="evidence" value="ECO:0007669"/>
    <property type="project" value="UniProtKB-UniRule"/>
</dbReference>
<evidence type="ECO:0000313" key="10">
    <source>
        <dbReference type="Proteomes" id="UP000754226"/>
    </source>
</evidence>
<comment type="function">
    <text evidence="1 7">RNaseP catalyzes the removal of the 5'-leader sequence from pre-tRNA to produce the mature 5'-terminus. It can also cleave other RNA substrates such as 4.5S RNA. The protein component plays an auxiliary but essential role in vivo by binding to the 5'-leader sequence and broadening the substrate specificity of the ribozyme.</text>
</comment>
<comment type="similarity">
    <text evidence="7">Belongs to the RnpA family.</text>
</comment>
<dbReference type="EMBL" id="JAGZCZ010000006">
    <property type="protein sequence ID" value="MBS5519896.1"/>
    <property type="molecule type" value="Genomic_DNA"/>
</dbReference>
<dbReference type="InterPro" id="IPR020539">
    <property type="entry name" value="RNase_P_CS"/>
</dbReference>
<comment type="caution">
    <text evidence="9">The sequence shown here is derived from an EMBL/GenBank/DDBJ whole genome shotgun (WGS) entry which is preliminary data.</text>
</comment>
<dbReference type="Proteomes" id="UP000754226">
    <property type="component" value="Unassembled WGS sequence"/>
</dbReference>
<evidence type="ECO:0000256" key="5">
    <source>
        <dbReference type="ARBA" id="ARBA00022801"/>
    </source>
</evidence>
<dbReference type="GO" id="GO:0042781">
    <property type="term" value="F:3'-tRNA processing endoribonuclease activity"/>
    <property type="evidence" value="ECO:0007669"/>
    <property type="project" value="TreeGrafter"/>
</dbReference>
<dbReference type="PROSITE" id="PS00648">
    <property type="entry name" value="RIBONUCLEASE_P"/>
    <property type="match status" value="1"/>
</dbReference>
<reference evidence="9" key="1">
    <citation type="submission" date="2021-02" db="EMBL/GenBank/DDBJ databases">
        <title>Infant gut strain persistence is associated with maternal origin, phylogeny, and functional potential including surface adhesion and iron acquisition.</title>
        <authorList>
            <person name="Lou Y.C."/>
        </authorList>
    </citation>
    <scope>NUCLEOTIDE SEQUENCE</scope>
    <source>
        <strain evidence="9">L3_106_000M1_dasL3_106_000M1_concoct_15</strain>
    </source>
</reference>
<evidence type="ECO:0000256" key="2">
    <source>
        <dbReference type="ARBA" id="ARBA00022694"/>
    </source>
</evidence>
<evidence type="ECO:0000256" key="6">
    <source>
        <dbReference type="ARBA" id="ARBA00022884"/>
    </source>
</evidence>
<accession>A0A943EDX6</accession>
<proteinExistence type="inferred from homology"/>
<name>A0A943EDX6_9FIRM</name>
<comment type="subunit">
    <text evidence="7">Consists of a catalytic RNA component (M1 or rnpB) and a protein subunit.</text>
</comment>
<evidence type="ECO:0000313" key="9">
    <source>
        <dbReference type="EMBL" id="MBS5519896.1"/>
    </source>
</evidence>
<protein>
    <recommendedName>
        <fullName evidence="7 8">Ribonuclease P protein component</fullName>
        <shortName evidence="7">RNase P protein</shortName>
        <shortName evidence="7">RNaseP protein</shortName>
        <ecNumber evidence="7 8">3.1.26.5</ecNumber>
    </recommendedName>
    <alternativeName>
        <fullName evidence="7">Protein C5</fullName>
    </alternativeName>
</protein>
<comment type="catalytic activity">
    <reaction evidence="7">
        <text>Endonucleolytic cleavage of RNA, removing 5'-extranucleotides from tRNA precursor.</text>
        <dbReference type="EC" id="3.1.26.5"/>
    </reaction>
</comment>
<keyword evidence="4 7" id="KW-0255">Endonuclease</keyword>
<dbReference type="GO" id="GO:0004526">
    <property type="term" value="F:ribonuclease P activity"/>
    <property type="evidence" value="ECO:0007669"/>
    <property type="project" value="UniProtKB-UniRule"/>
</dbReference>
<dbReference type="SUPFAM" id="SSF54211">
    <property type="entry name" value="Ribosomal protein S5 domain 2-like"/>
    <property type="match status" value="1"/>
</dbReference>
<sequence length="116" mass="13524">MPRKNTYTQAHRVKAHEDFQKIHDKGQSVVDGFGVFYFLPSPHDHSQLGTAVGKKLGNAVLRNKIKRRMRETFRQHQYRLKKPVSIVWVARRRLAHAPFAMYETVFLRLAKKAGLL</sequence>
<dbReference type="GO" id="GO:0000049">
    <property type="term" value="F:tRNA binding"/>
    <property type="evidence" value="ECO:0007669"/>
    <property type="project" value="UniProtKB-UniRule"/>
</dbReference>
<evidence type="ECO:0000256" key="4">
    <source>
        <dbReference type="ARBA" id="ARBA00022759"/>
    </source>
</evidence>
<dbReference type="NCBIfam" id="TIGR00188">
    <property type="entry name" value="rnpA"/>
    <property type="match status" value="1"/>
</dbReference>
<evidence type="ECO:0000256" key="8">
    <source>
        <dbReference type="NCBIfam" id="TIGR00188"/>
    </source>
</evidence>
<dbReference type="InterPro" id="IPR000100">
    <property type="entry name" value="RNase_P"/>
</dbReference>
<keyword evidence="3 7" id="KW-0540">Nuclease</keyword>